<feature type="compositionally biased region" description="Basic and acidic residues" evidence="1">
    <location>
        <begin position="223"/>
        <end position="233"/>
    </location>
</feature>
<feature type="compositionally biased region" description="Low complexity" evidence="1">
    <location>
        <begin position="29"/>
        <end position="40"/>
    </location>
</feature>
<feature type="region of interest" description="Disordered" evidence="1">
    <location>
        <begin position="1"/>
        <end position="58"/>
    </location>
</feature>
<proteinExistence type="predicted"/>
<protein>
    <submittedName>
        <fullName evidence="2">Uncharacterized protein</fullName>
    </submittedName>
</protein>
<sequence>MANENSNVPHSLPIPIGGRRRSESGSGSGSDSSSDSGSNSPASPLQTPVTGTFPRIAPISPSTSPILSYFLAQSPKSPPNATFPFRRGTGAPGLFDGDDDALEADKSIPRNGHARRASTATWPTQDRFAQPPVSPAAPVSGHQQDRAAGLLRRLSLGGNNLPRPPVPVVKPANGTANAQRSTTPPGMKSAGAAATPTRKARRSNTMAAGTPRPPRAPSPMGERILKGHFDGFN</sequence>
<dbReference type="EMBL" id="ML212180">
    <property type="protein sequence ID" value="TFK79073.1"/>
    <property type="molecule type" value="Genomic_DNA"/>
</dbReference>
<keyword evidence="3" id="KW-1185">Reference proteome</keyword>
<feature type="region of interest" description="Disordered" evidence="1">
    <location>
        <begin position="70"/>
        <end position="145"/>
    </location>
</feature>
<evidence type="ECO:0000313" key="3">
    <source>
        <dbReference type="Proteomes" id="UP000308197"/>
    </source>
</evidence>
<feature type="compositionally biased region" description="Polar residues" evidence="1">
    <location>
        <begin position="174"/>
        <end position="184"/>
    </location>
</feature>
<reference evidence="2 3" key="1">
    <citation type="journal article" date="2019" name="Nat. Ecol. Evol.">
        <title>Megaphylogeny resolves global patterns of mushroom evolution.</title>
        <authorList>
            <person name="Varga T."/>
            <person name="Krizsan K."/>
            <person name="Foldi C."/>
            <person name="Dima B."/>
            <person name="Sanchez-Garcia M."/>
            <person name="Sanchez-Ramirez S."/>
            <person name="Szollosi G.J."/>
            <person name="Szarkandi J.G."/>
            <person name="Papp V."/>
            <person name="Albert L."/>
            <person name="Andreopoulos W."/>
            <person name="Angelini C."/>
            <person name="Antonin V."/>
            <person name="Barry K.W."/>
            <person name="Bougher N.L."/>
            <person name="Buchanan P."/>
            <person name="Buyck B."/>
            <person name="Bense V."/>
            <person name="Catcheside P."/>
            <person name="Chovatia M."/>
            <person name="Cooper J."/>
            <person name="Damon W."/>
            <person name="Desjardin D."/>
            <person name="Finy P."/>
            <person name="Geml J."/>
            <person name="Haridas S."/>
            <person name="Hughes K."/>
            <person name="Justo A."/>
            <person name="Karasinski D."/>
            <person name="Kautmanova I."/>
            <person name="Kiss B."/>
            <person name="Kocsube S."/>
            <person name="Kotiranta H."/>
            <person name="LaButti K.M."/>
            <person name="Lechner B.E."/>
            <person name="Liimatainen K."/>
            <person name="Lipzen A."/>
            <person name="Lukacs Z."/>
            <person name="Mihaltcheva S."/>
            <person name="Morgado L.N."/>
            <person name="Niskanen T."/>
            <person name="Noordeloos M.E."/>
            <person name="Ohm R.A."/>
            <person name="Ortiz-Santana B."/>
            <person name="Ovrebo C."/>
            <person name="Racz N."/>
            <person name="Riley R."/>
            <person name="Savchenko A."/>
            <person name="Shiryaev A."/>
            <person name="Soop K."/>
            <person name="Spirin V."/>
            <person name="Szebenyi C."/>
            <person name="Tomsovsky M."/>
            <person name="Tulloss R.E."/>
            <person name="Uehling J."/>
            <person name="Grigoriev I.V."/>
            <person name="Vagvolgyi C."/>
            <person name="Papp T."/>
            <person name="Martin F.M."/>
            <person name="Miettinen O."/>
            <person name="Hibbett D.S."/>
            <person name="Nagy L.G."/>
        </authorList>
    </citation>
    <scope>NUCLEOTIDE SEQUENCE [LARGE SCALE GENOMIC DNA]</scope>
    <source>
        <strain evidence="2 3">HHB13444</strain>
    </source>
</reference>
<dbReference type="Proteomes" id="UP000308197">
    <property type="component" value="Unassembled WGS sequence"/>
</dbReference>
<gene>
    <name evidence="2" type="ORF">K466DRAFT_606420</name>
</gene>
<feature type="compositionally biased region" description="Polar residues" evidence="1">
    <location>
        <begin position="41"/>
        <end position="50"/>
    </location>
</feature>
<dbReference type="InParanoid" id="A0A5C3P018"/>
<accession>A0A5C3P018</accession>
<evidence type="ECO:0000256" key="1">
    <source>
        <dbReference type="SAM" id="MobiDB-lite"/>
    </source>
</evidence>
<feature type="region of interest" description="Disordered" evidence="1">
    <location>
        <begin position="158"/>
        <end position="233"/>
    </location>
</feature>
<dbReference type="AlphaFoldDB" id="A0A5C3P018"/>
<organism evidence="2 3">
    <name type="scientific">Polyporus arcularius HHB13444</name>
    <dbReference type="NCBI Taxonomy" id="1314778"/>
    <lineage>
        <taxon>Eukaryota</taxon>
        <taxon>Fungi</taxon>
        <taxon>Dikarya</taxon>
        <taxon>Basidiomycota</taxon>
        <taxon>Agaricomycotina</taxon>
        <taxon>Agaricomycetes</taxon>
        <taxon>Polyporales</taxon>
        <taxon>Polyporaceae</taxon>
        <taxon>Polyporus</taxon>
    </lineage>
</organism>
<evidence type="ECO:0000313" key="2">
    <source>
        <dbReference type="EMBL" id="TFK79073.1"/>
    </source>
</evidence>
<feature type="compositionally biased region" description="Low complexity" evidence="1">
    <location>
        <begin position="136"/>
        <end position="145"/>
    </location>
</feature>
<name>A0A5C3P018_9APHY</name>